<name>A0A518HLS9_9BACT</name>
<keyword evidence="2" id="KW-0812">Transmembrane</keyword>
<evidence type="ECO:0000256" key="1">
    <source>
        <dbReference type="SAM" id="MobiDB-lite"/>
    </source>
</evidence>
<dbReference type="RefSeq" id="WP_145385439.1">
    <property type="nucleotide sequence ID" value="NZ_CP037423.1"/>
</dbReference>
<dbReference type="Pfam" id="PF05569">
    <property type="entry name" value="Peptidase_M56"/>
    <property type="match status" value="1"/>
</dbReference>
<dbReference type="Gene3D" id="2.60.40.1120">
    <property type="entry name" value="Carboxypeptidase-like, regulatory domain"/>
    <property type="match status" value="1"/>
</dbReference>
<sequence length="877" mass="97276">MNKVHSQWIDFIVHLATGSTIVLAFGLLAILALRRQSSATKHLVGSLACVTLLLLPFCVAVLPSWRLGIVKGVSVQASQTQTPAANASTSSSKTRSSQTIHGVHSELNSNDVAAVVPGLEAESSSIKDPPPFSFYVLGLYVLGVAYGFQRLLTGHLLARRLTWKSRAVEDAWMMAVGINDLGWMDLNRVRVRISQDISVPMVTGIVRPTILLPESVTSWSDEQLHSAMAHEMAHVERHDLAMQLLASVAAILYWPQPLMRLLQWCMRIDREIACDDKALRGCPKRTDYARHLLDFARQLRERNRDLAGALAMARESNVERRIIAVLSGTRRRSPPASRSVAFMLMASLFCLLGSALVSPFSDGGISNAAAQESQSEDWADESVASGDHKSDSHDNIHVLYGRVLTPDGQPAAGAVVTYPPRAFQSVAIETVADAEGKFALSVPKRSYHSPIVAKFQSERLLGCSEAFTIDEPDAPNVRRNMGDLLLKPAKRIRVQIFDSNRSPVEKAAIFIQGHDCTVDQTVSDEHGQAELLYPDGFPLQAIGALKAQLGCDYLNFEVPGKAHHRDLQQGYEGDIEMHFNGIRMATVKVIDSNDHPVEGIRLDPWYIQKPDRSGTWNHPMLDAFSRTTDKEGVAVFDMFPSDQLKGMQIWPRLTRPDWFVIGTQFHGMSNGSAYVEWERGDSATVRIAPKVRVRGRVILPNGKPAANVHVVASGGISYGLLFNETALSDEKGKWEMLVKPSAYYLFVVQDEHYSAAAHEGVFVPSEGKAEELRFELEPARRVFGKIAGPINESTRVMLQQRSTRFDKRVSHPIQPSEVNQFYHRPPAAIRQFSKRVNADGTYEFKVGPGDYSIWGPGQNVKSFRIADELEKEFNFEL</sequence>
<feature type="region of interest" description="Disordered" evidence="1">
    <location>
        <begin position="368"/>
        <end position="393"/>
    </location>
</feature>
<keyword evidence="2" id="KW-0472">Membrane</keyword>
<organism evidence="4 5">
    <name type="scientific">Stieleria neptunia</name>
    <dbReference type="NCBI Taxonomy" id="2527979"/>
    <lineage>
        <taxon>Bacteria</taxon>
        <taxon>Pseudomonadati</taxon>
        <taxon>Planctomycetota</taxon>
        <taxon>Planctomycetia</taxon>
        <taxon>Pirellulales</taxon>
        <taxon>Pirellulaceae</taxon>
        <taxon>Stieleria</taxon>
    </lineage>
</organism>
<keyword evidence="2" id="KW-1133">Transmembrane helix</keyword>
<dbReference type="CDD" id="cd07341">
    <property type="entry name" value="M56_BlaR1_MecR1_like"/>
    <property type="match status" value="1"/>
</dbReference>
<dbReference type="OrthoDB" id="279966at2"/>
<keyword evidence="5" id="KW-1185">Reference proteome</keyword>
<dbReference type="PANTHER" id="PTHR34978">
    <property type="entry name" value="POSSIBLE SENSOR-TRANSDUCER PROTEIN BLAR"/>
    <property type="match status" value="1"/>
</dbReference>
<dbReference type="InterPro" id="IPR008969">
    <property type="entry name" value="CarboxyPept-like_regulatory"/>
</dbReference>
<dbReference type="Proteomes" id="UP000319004">
    <property type="component" value="Chromosome"/>
</dbReference>
<evidence type="ECO:0000259" key="3">
    <source>
        <dbReference type="Pfam" id="PF05569"/>
    </source>
</evidence>
<feature type="transmembrane region" description="Helical" evidence="2">
    <location>
        <begin position="43"/>
        <end position="65"/>
    </location>
</feature>
<reference evidence="4 5" key="1">
    <citation type="submission" date="2019-03" db="EMBL/GenBank/DDBJ databases">
        <title>Deep-cultivation of Planctomycetes and their phenomic and genomic characterization uncovers novel biology.</title>
        <authorList>
            <person name="Wiegand S."/>
            <person name="Jogler M."/>
            <person name="Boedeker C."/>
            <person name="Pinto D."/>
            <person name="Vollmers J."/>
            <person name="Rivas-Marin E."/>
            <person name="Kohn T."/>
            <person name="Peeters S.H."/>
            <person name="Heuer A."/>
            <person name="Rast P."/>
            <person name="Oberbeckmann S."/>
            <person name="Bunk B."/>
            <person name="Jeske O."/>
            <person name="Meyerdierks A."/>
            <person name="Storesund J.E."/>
            <person name="Kallscheuer N."/>
            <person name="Luecker S."/>
            <person name="Lage O.M."/>
            <person name="Pohl T."/>
            <person name="Merkel B.J."/>
            <person name="Hornburger P."/>
            <person name="Mueller R.-W."/>
            <person name="Bruemmer F."/>
            <person name="Labrenz M."/>
            <person name="Spormann A.M."/>
            <person name="Op den Camp H."/>
            <person name="Overmann J."/>
            <person name="Amann R."/>
            <person name="Jetten M.S.M."/>
            <person name="Mascher T."/>
            <person name="Medema M.H."/>
            <person name="Devos D.P."/>
            <person name="Kaster A.-K."/>
            <person name="Ovreas L."/>
            <person name="Rohde M."/>
            <person name="Galperin M.Y."/>
            <person name="Jogler C."/>
        </authorList>
    </citation>
    <scope>NUCLEOTIDE SEQUENCE [LARGE SCALE GENOMIC DNA]</scope>
    <source>
        <strain evidence="4 5">Enr13</strain>
    </source>
</reference>
<dbReference type="AlphaFoldDB" id="A0A518HLS9"/>
<evidence type="ECO:0000313" key="5">
    <source>
        <dbReference type="Proteomes" id="UP000319004"/>
    </source>
</evidence>
<dbReference type="InterPro" id="IPR008756">
    <property type="entry name" value="Peptidase_M56"/>
</dbReference>
<gene>
    <name evidence="4" type="primary">blaR1_5</name>
    <name evidence="4" type="ORF">Enr13x_16110</name>
</gene>
<dbReference type="PANTHER" id="PTHR34978:SF3">
    <property type="entry name" value="SLR0241 PROTEIN"/>
    <property type="match status" value="1"/>
</dbReference>
<proteinExistence type="predicted"/>
<accession>A0A518HLS9</accession>
<feature type="transmembrane region" description="Helical" evidence="2">
    <location>
        <begin position="340"/>
        <end position="360"/>
    </location>
</feature>
<protein>
    <submittedName>
        <fullName evidence="4">Regulatory protein BlaR1</fullName>
    </submittedName>
</protein>
<evidence type="ECO:0000313" key="4">
    <source>
        <dbReference type="EMBL" id="QDV41768.1"/>
    </source>
</evidence>
<feature type="transmembrane region" description="Helical" evidence="2">
    <location>
        <begin position="132"/>
        <end position="152"/>
    </location>
</feature>
<evidence type="ECO:0000256" key="2">
    <source>
        <dbReference type="SAM" id="Phobius"/>
    </source>
</evidence>
<feature type="domain" description="Peptidase M56" evidence="3">
    <location>
        <begin position="20"/>
        <end position="324"/>
    </location>
</feature>
<dbReference type="KEGG" id="snep:Enr13x_16110"/>
<feature type="transmembrane region" description="Helical" evidence="2">
    <location>
        <begin position="12"/>
        <end position="31"/>
    </location>
</feature>
<dbReference type="SUPFAM" id="SSF49464">
    <property type="entry name" value="Carboxypeptidase regulatory domain-like"/>
    <property type="match status" value="1"/>
</dbReference>
<dbReference type="InterPro" id="IPR052173">
    <property type="entry name" value="Beta-lactam_resp_regulator"/>
</dbReference>
<dbReference type="EMBL" id="CP037423">
    <property type="protein sequence ID" value="QDV41768.1"/>
    <property type="molecule type" value="Genomic_DNA"/>
</dbReference>